<proteinExistence type="predicted"/>
<protein>
    <submittedName>
        <fullName evidence="1">Uncharacterized protein</fullName>
    </submittedName>
</protein>
<comment type="caution">
    <text evidence="1">The sequence shown here is derived from an EMBL/GenBank/DDBJ whole genome shotgun (WGS) entry which is preliminary data.</text>
</comment>
<evidence type="ECO:0000313" key="1">
    <source>
        <dbReference type="EMBL" id="OGC15791.1"/>
    </source>
</evidence>
<gene>
    <name evidence="1" type="ORF">A2290_05575</name>
</gene>
<dbReference type="Proteomes" id="UP000177905">
    <property type="component" value="Unassembled WGS sequence"/>
</dbReference>
<dbReference type="EMBL" id="MEUA01000017">
    <property type="protein sequence ID" value="OGC15791.1"/>
    <property type="molecule type" value="Genomic_DNA"/>
</dbReference>
<evidence type="ECO:0000313" key="2">
    <source>
        <dbReference type="Proteomes" id="UP000177905"/>
    </source>
</evidence>
<dbReference type="AlphaFoldDB" id="A0A1F4S5S8"/>
<name>A0A1F4S5S8_UNCSA</name>
<reference evidence="1 2" key="1">
    <citation type="journal article" date="2016" name="Nat. Commun.">
        <title>Thousands of microbial genomes shed light on interconnected biogeochemical processes in an aquifer system.</title>
        <authorList>
            <person name="Anantharaman K."/>
            <person name="Brown C.T."/>
            <person name="Hug L.A."/>
            <person name="Sharon I."/>
            <person name="Castelle C.J."/>
            <person name="Probst A.J."/>
            <person name="Thomas B.C."/>
            <person name="Singh A."/>
            <person name="Wilkins M.J."/>
            <person name="Karaoz U."/>
            <person name="Brodie E.L."/>
            <person name="Williams K.H."/>
            <person name="Hubbard S.S."/>
            <person name="Banfield J.F."/>
        </authorList>
    </citation>
    <scope>NUCLEOTIDE SEQUENCE [LARGE SCALE GENOMIC DNA]</scope>
</reference>
<accession>A0A1F4S5S8</accession>
<sequence>MKILYVTNFREIAKHSNGFISDYLNDLCFYGLYELLEKNIISELIDSTEIPSLYKEFKGLIPEKALWGGFTSFWLIDKPFQSVNRKDIAQKIKDKYFDIIIYGSVKRCLDYYDLAKEIYPPDKIILLDGNDETSLSPLSEKHPYFKRELMEKDSSGKNIHPISFSMPACKITKNTNTVKTQKYGTVIPGKKETYLFKHSEKKYYEDYNKSFYGVTFKKVGWDCMRHYEILGNYCMPYFTDLENCPKTTLWNFPKNKVLKAREISNSKPFKGKEYFELLNEVFEYTKTNLTTEATAKYILDKIQ</sequence>
<organism evidence="1 2">
    <name type="scientific">candidate division WOR-1 bacterium RIFOXYB2_FULL_36_35</name>
    <dbReference type="NCBI Taxonomy" id="1802578"/>
    <lineage>
        <taxon>Bacteria</taxon>
        <taxon>Bacillati</taxon>
        <taxon>Saganbacteria</taxon>
    </lineage>
</organism>